<comment type="caution">
    <text evidence="2">The sequence shown here is derived from an EMBL/GenBank/DDBJ whole genome shotgun (WGS) entry which is preliminary data.</text>
</comment>
<dbReference type="Proteomes" id="UP000030153">
    <property type="component" value="Unassembled WGS sequence"/>
</dbReference>
<evidence type="ECO:0000313" key="3">
    <source>
        <dbReference type="Proteomes" id="UP000030153"/>
    </source>
</evidence>
<feature type="transmembrane region" description="Helical" evidence="1">
    <location>
        <begin position="26"/>
        <end position="48"/>
    </location>
</feature>
<keyword evidence="3" id="KW-1185">Reference proteome</keyword>
<accession>A0A0A2VHI8</accession>
<proteinExistence type="predicted"/>
<evidence type="ECO:0000313" key="2">
    <source>
        <dbReference type="EMBL" id="KGP93085.1"/>
    </source>
</evidence>
<keyword evidence="1" id="KW-0812">Transmembrane</keyword>
<dbReference type="STRING" id="1385513.N780_12240"/>
<dbReference type="OrthoDB" id="2418411at2"/>
<gene>
    <name evidence="2" type="ORF">N780_12240</name>
</gene>
<name>A0A0A2VHI8_9BACI</name>
<dbReference type="AlphaFoldDB" id="A0A0A2VHI8"/>
<dbReference type="RefSeq" id="WP_156969047.1">
    <property type="nucleotide sequence ID" value="NZ_AVBG01000001.1"/>
</dbReference>
<organism evidence="2 3">
    <name type="scientific">Pontibacillus chungwhensis BH030062</name>
    <dbReference type="NCBI Taxonomy" id="1385513"/>
    <lineage>
        <taxon>Bacteria</taxon>
        <taxon>Bacillati</taxon>
        <taxon>Bacillota</taxon>
        <taxon>Bacilli</taxon>
        <taxon>Bacillales</taxon>
        <taxon>Bacillaceae</taxon>
        <taxon>Pontibacillus</taxon>
    </lineage>
</organism>
<keyword evidence="1" id="KW-1133">Transmembrane helix</keyword>
<sequence length="50" mass="5574">MAKTQLNDPNTQTKTQAEEADLKGTFIAVLFVGAFLVVTWFGVWGIFVNR</sequence>
<keyword evidence="1" id="KW-0472">Membrane</keyword>
<protein>
    <submittedName>
        <fullName evidence="2">Subunit I/II of b(O/a)3-type cytochrome C oxidase</fullName>
    </submittedName>
</protein>
<evidence type="ECO:0000256" key="1">
    <source>
        <dbReference type="SAM" id="Phobius"/>
    </source>
</evidence>
<reference evidence="2 3" key="1">
    <citation type="submission" date="2013-08" db="EMBL/GenBank/DDBJ databases">
        <title>Genome of Pontibacillus chungwhensis.</title>
        <authorList>
            <person name="Wang Q."/>
            <person name="Wang G."/>
        </authorList>
    </citation>
    <scope>NUCLEOTIDE SEQUENCE [LARGE SCALE GENOMIC DNA]</scope>
    <source>
        <strain evidence="2 3">BH030062</strain>
    </source>
</reference>
<dbReference type="eggNOG" id="ENOG5030CDU">
    <property type="taxonomic scope" value="Bacteria"/>
</dbReference>
<dbReference type="EMBL" id="AVBG01000001">
    <property type="protein sequence ID" value="KGP93085.1"/>
    <property type="molecule type" value="Genomic_DNA"/>
</dbReference>